<feature type="compositionally biased region" description="Basic and acidic residues" evidence="1">
    <location>
        <begin position="285"/>
        <end position="294"/>
    </location>
</feature>
<dbReference type="SUPFAM" id="SSF47240">
    <property type="entry name" value="Ferritin-like"/>
    <property type="match status" value="1"/>
</dbReference>
<feature type="compositionally biased region" description="Polar residues" evidence="1">
    <location>
        <begin position="321"/>
        <end position="331"/>
    </location>
</feature>
<dbReference type="Proteomes" id="UP001155241">
    <property type="component" value="Unassembled WGS sequence"/>
</dbReference>
<feature type="region of interest" description="Disordered" evidence="1">
    <location>
        <begin position="86"/>
        <end position="108"/>
    </location>
</feature>
<dbReference type="RefSeq" id="WP_252856206.1">
    <property type="nucleotide sequence ID" value="NZ_JAMXLR010000095.1"/>
</dbReference>
<feature type="compositionally biased region" description="Basic and acidic residues" evidence="1">
    <location>
        <begin position="332"/>
        <end position="352"/>
    </location>
</feature>
<dbReference type="InterPro" id="IPR009078">
    <property type="entry name" value="Ferritin-like_SF"/>
</dbReference>
<dbReference type="InterPro" id="IPR019243">
    <property type="entry name" value="DUF2202"/>
</dbReference>
<proteinExistence type="predicted"/>
<name>A0A9X2FGP2_9BACT</name>
<accession>A0A9X2FGP2</accession>
<keyword evidence="4" id="KW-1185">Reference proteome</keyword>
<dbReference type="Pfam" id="PF09968">
    <property type="entry name" value="DUF2202"/>
    <property type="match status" value="1"/>
</dbReference>
<comment type="caution">
    <text evidence="3">The sequence shown here is derived from an EMBL/GenBank/DDBJ whole genome shotgun (WGS) entry which is preliminary data.</text>
</comment>
<feature type="compositionally biased region" description="Low complexity" evidence="1">
    <location>
        <begin position="270"/>
        <end position="284"/>
    </location>
</feature>
<feature type="compositionally biased region" description="Low complexity" evidence="1">
    <location>
        <begin position="295"/>
        <end position="310"/>
    </location>
</feature>
<feature type="domain" description="DUF2202" evidence="2">
    <location>
        <begin position="118"/>
        <end position="255"/>
    </location>
</feature>
<organism evidence="3 4">
    <name type="scientific">Aeoliella straminimaris</name>
    <dbReference type="NCBI Taxonomy" id="2954799"/>
    <lineage>
        <taxon>Bacteria</taxon>
        <taxon>Pseudomonadati</taxon>
        <taxon>Planctomycetota</taxon>
        <taxon>Planctomycetia</taxon>
        <taxon>Pirellulales</taxon>
        <taxon>Lacipirellulaceae</taxon>
        <taxon>Aeoliella</taxon>
    </lineage>
</organism>
<dbReference type="CDD" id="cd01048">
    <property type="entry name" value="Ferritin_like_AB2"/>
    <property type="match status" value="1"/>
</dbReference>
<evidence type="ECO:0000259" key="2">
    <source>
        <dbReference type="Pfam" id="PF09968"/>
    </source>
</evidence>
<feature type="compositionally biased region" description="Low complexity" evidence="1">
    <location>
        <begin position="95"/>
        <end position="108"/>
    </location>
</feature>
<sequence>MAQQNHASKKSAWYRAGRMLRSEALERREVLSAAGWGGVLAAPQDGANGAGAGDCDTVQVAGQGGAAAQQQMRMRPATRSALFGGYQESTPQQKSQQGAGQGSAALLGGDLDSQETADLLHMRQEEKLALDVYRTLGEQHQVAIFDNIANAEQQHLDAMGSLIDKYGLDDPIEGYTMGQFQDPTLQGLYDTLIAQGAESLAQAYQVGITIEELDIVDLQQAITTTDNADLTQAYGNLLAGSENHLAAFTAASEGRNTIGVSCTGSGAGAEGSQSSGQATQSGDRQQTRRQDQLRVDPQQCDQQDSEQQQLQDRDRAFEELGTQQGDPLRTQTQDRVKDLSSDLQQERLRGRR</sequence>
<evidence type="ECO:0000313" key="3">
    <source>
        <dbReference type="EMBL" id="MCO6048093.1"/>
    </source>
</evidence>
<protein>
    <submittedName>
        <fullName evidence="3">DUF2202 domain-containing protein</fullName>
    </submittedName>
</protein>
<dbReference type="Gene3D" id="1.20.1260.10">
    <property type="match status" value="1"/>
</dbReference>
<reference evidence="3" key="1">
    <citation type="submission" date="2022-06" db="EMBL/GenBank/DDBJ databases">
        <title>Aeoliella straminimaris, a novel planctomycete from sediments.</title>
        <authorList>
            <person name="Vitorino I.R."/>
            <person name="Lage O.M."/>
        </authorList>
    </citation>
    <scope>NUCLEOTIDE SEQUENCE</scope>
    <source>
        <strain evidence="3">ICT_H6.2</strain>
    </source>
</reference>
<gene>
    <name evidence="3" type="ORF">NG895_29680</name>
</gene>
<evidence type="ECO:0000313" key="4">
    <source>
        <dbReference type="Proteomes" id="UP001155241"/>
    </source>
</evidence>
<dbReference type="AlphaFoldDB" id="A0A9X2FGP2"/>
<dbReference type="InterPro" id="IPR012347">
    <property type="entry name" value="Ferritin-like"/>
</dbReference>
<evidence type="ECO:0000256" key="1">
    <source>
        <dbReference type="SAM" id="MobiDB-lite"/>
    </source>
</evidence>
<dbReference type="EMBL" id="JAMXLR010000095">
    <property type="protein sequence ID" value="MCO6048093.1"/>
    <property type="molecule type" value="Genomic_DNA"/>
</dbReference>
<feature type="region of interest" description="Disordered" evidence="1">
    <location>
        <begin position="262"/>
        <end position="352"/>
    </location>
</feature>